<name>A0A0F9H2B9_9ZZZZ</name>
<evidence type="ECO:0000313" key="2">
    <source>
        <dbReference type="EMBL" id="KKL97131.1"/>
    </source>
</evidence>
<organism evidence="2">
    <name type="scientific">marine sediment metagenome</name>
    <dbReference type="NCBI Taxonomy" id="412755"/>
    <lineage>
        <taxon>unclassified sequences</taxon>
        <taxon>metagenomes</taxon>
        <taxon>ecological metagenomes</taxon>
    </lineage>
</organism>
<dbReference type="PROSITE" id="PS51257">
    <property type="entry name" value="PROKAR_LIPOPROTEIN"/>
    <property type="match status" value="1"/>
</dbReference>
<evidence type="ECO:0008006" key="3">
    <source>
        <dbReference type="Google" id="ProtNLM"/>
    </source>
</evidence>
<dbReference type="AlphaFoldDB" id="A0A0F9H2B9"/>
<accession>A0A0F9H2B9</accession>
<comment type="caution">
    <text evidence="2">The sequence shown here is derived from an EMBL/GenBank/DDBJ whole genome shotgun (WGS) entry which is preliminary data.</text>
</comment>
<reference evidence="2" key="1">
    <citation type="journal article" date="2015" name="Nature">
        <title>Complex archaea that bridge the gap between prokaryotes and eukaryotes.</title>
        <authorList>
            <person name="Spang A."/>
            <person name="Saw J.H."/>
            <person name="Jorgensen S.L."/>
            <person name="Zaremba-Niedzwiedzka K."/>
            <person name="Martijn J."/>
            <person name="Lind A.E."/>
            <person name="van Eijk R."/>
            <person name="Schleper C."/>
            <person name="Guy L."/>
            <person name="Ettema T.J."/>
        </authorList>
    </citation>
    <scope>NUCLEOTIDE SEQUENCE</scope>
</reference>
<protein>
    <recommendedName>
        <fullName evidence="3">Lipoprotein SmpA/OmlA domain-containing protein</fullName>
    </recommendedName>
</protein>
<gene>
    <name evidence="2" type="ORF">LCGC14_1837560</name>
</gene>
<evidence type="ECO:0000256" key="1">
    <source>
        <dbReference type="SAM" id="MobiDB-lite"/>
    </source>
</evidence>
<feature type="region of interest" description="Disordered" evidence="1">
    <location>
        <begin position="107"/>
        <end position="136"/>
    </location>
</feature>
<feature type="compositionally biased region" description="Polar residues" evidence="1">
    <location>
        <begin position="112"/>
        <end position="136"/>
    </location>
</feature>
<dbReference type="EMBL" id="LAZR01018242">
    <property type="protein sequence ID" value="KKL97131.1"/>
    <property type="molecule type" value="Genomic_DNA"/>
</dbReference>
<sequence>MARKLLLAAAALFIISCASERVRFSPYELQDFSPEIQEHIKKGEVALGMSQQAIRYSWGAPVAVRIDEKKVDAYTEEWIYTKMRVFVTRLIFTDGKLTGIISGTAKRKPLSSLRSGNSSLQQPADVQPDQLQKGQE</sequence>
<proteinExistence type="predicted"/>